<dbReference type="GO" id="GO:0006520">
    <property type="term" value="P:amino acid metabolic process"/>
    <property type="evidence" value="ECO:0007669"/>
    <property type="project" value="InterPro"/>
</dbReference>
<reference evidence="5" key="1">
    <citation type="submission" date="2021-10" db="EMBL/GenBank/DDBJ databases">
        <title>Anaerobic single-cell dispensing facilitates the cultivation of human gut bacteria.</title>
        <authorList>
            <person name="Afrizal A."/>
        </authorList>
    </citation>
    <scope>NUCLEOTIDE SEQUENCE</scope>
    <source>
        <strain evidence="5">CLA-AA-H215</strain>
    </source>
</reference>
<dbReference type="PANTHER" id="PTHR48097:SF5">
    <property type="entry name" value="LOW SPECIFICITY L-THREONINE ALDOLASE"/>
    <property type="match status" value="1"/>
</dbReference>
<dbReference type="EMBL" id="JAJEQR010000024">
    <property type="protein sequence ID" value="MCC2231193.1"/>
    <property type="molecule type" value="Genomic_DNA"/>
</dbReference>
<dbReference type="AlphaFoldDB" id="A0AAE3EAM1"/>
<organism evidence="5 6">
    <name type="scientific">Hominifimenecus microfluidus</name>
    <dbReference type="NCBI Taxonomy" id="2885348"/>
    <lineage>
        <taxon>Bacteria</taxon>
        <taxon>Bacillati</taxon>
        <taxon>Bacillota</taxon>
        <taxon>Clostridia</taxon>
        <taxon>Lachnospirales</taxon>
        <taxon>Lachnospiraceae</taxon>
        <taxon>Hominifimenecus</taxon>
    </lineage>
</organism>
<comment type="similarity">
    <text evidence="2">Belongs to the threonine aldolase family.</text>
</comment>
<dbReference type="Pfam" id="PF01212">
    <property type="entry name" value="Beta_elim_lyase"/>
    <property type="match status" value="1"/>
</dbReference>
<feature type="domain" description="Aromatic amino acid beta-eliminating lyase/threonine aldolase" evidence="4">
    <location>
        <begin position="21"/>
        <end position="291"/>
    </location>
</feature>
<dbReference type="GO" id="GO:0016829">
    <property type="term" value="F:lyase activity"/>
    <property type="evidence" value="ECO:0007669"/>
    <property type="project" value="InterPro"/>
</dbReference>
<evidence type="ECO:0000313" key="6">
    <source>
        <dbReference type="Proteomes" id="UP001198182"/>
    </source>
</evidence>
<evidence type="ECO:0000256" key="2">
    <source>
        <dbReference type="ARBA" id="ARBA00006966"/>
    </source>
</evidence>
<dbReference type="InterPro" id="IPR015422">
    <property type="entry name" value="PyrdxlP-dep_Trfase_small"/>
</dbReference>
<accession>A0AAE3EAM1</accession>
<dbReference type="SUPFAM" id="SSF53383">
    <property type="entry name" value="PLP-dependent transferases"/>
    <property type="match status" value="1"/>
</dbReference>
<dbReference type="InterPro" id="IPR015424">
    <property type="entry name" value="PyrdxlP-dep_Trfase"/>
</dbReference>
<keyword evidence="6" id="KW-1185">Reference proteome</keyword>
<sequence length="347" mass="38859">MIQFQCDYTEGAHESILKRLTETNYEQTIGYGCDDYCEEARNTIRRVFGVPDAGVHFLVGGTQANATVIAAALKPYQGVICASTGHIFVHETGAIEATSHKVLAMPTSMGKITAAQVSHYCRAHYANSDREHEVQPGMVYISLPTELGTLYTKAELEALYQVCEEFHMYLFVDGARLGYGLMASDCDITPEFLAAHCDVFYAGGTKMGALFGEAVVITNKTLNQDFRYMIKRHGGMLAKGRLLGIQFQTLFEDGLYWKLGKHADQLAEQIRNTLQECGFSFLARSHTNQVFPILPDDLCEKLSRKYMYCYQERIDNSHSAIRFCTSWATRPENVDALCQDIRSLSAK</sequence>
<evidence type="ECO:0000256" key="1">
    <source>
        <dbReference type="ARBA" id="ARBA00001933"/>
    </source>
</evidence>
<protein>
    <submittedName>
        <fullName evidence="5">Aminotransferase class V-fold PLP-dependent enzyme</fullName>
    </submittedName>
</protein>
<comment type="cofactor">
    <cofactor evidence="1">
        <name>pyridoxal 5'-phosphate</name>
        <dbReference type="ChEBI" id="CHEBI:597326"/>
    </cofactor>
</comment>
<dbReference type="RefSeq" id="WP_308453717.1">
    <property type="nucleotide sequence ID" value="NZ_JAJEQR010000024.1"/>
</dbReference>
<dbReference type="Gene3D" id="3.40.640.10">
    <property type="entry name" value="Type I PLP-dependent aspartate aminotransferase-like (Major domain)"/>
    <property type="match status" value="1"/>
</dbReference>
<dbReference type="Proteomes" id="UP001198182">
    <property type="component" value="Unassembled WGS sequence"/>
</dbReference>
<dbReference type="InterPro" id="IPR015421">
    <property type="entry name" value="PyrdxlP-dep_Trfase_major"/>
</dbReference>
<evidence type="ECO:0000313" key="5">
    <source>
        <dbReference type="EMBL" id="MCC2231193.1"/>
    </source>
</evidence>
<gene>
    <name evidence="5" type="ORF">LKD81_09340</name>
</gene>
<evidence type="ECO:0000256" key="3">
    <source>
        <dbReference type="ARBA" id="ARBA00022898"/>
    </source>
</evidence>
<dbReference type="Gene3D" id="3.90.1150.10">
    <property type="entry name" value="Aspartate Aminotransferase, domain 1"/>
    <property type="match status" value="1"/>
</dbReference>
<comment type="caution">
    <text evidence="5">The sequence shown here is derived from an EMBL/GenBank/DDBJ whole genome shotgun (WGS) entry which is preliminary data.</text>
</comment>
<dbReference type="GO" id="GO:0008483">
    <property type="term" value="F:transaminase activity"/>
    <property type="evidence" value="ECO:0007669"/>
    <property type="project" value="UniProtKB-KW"/>
</dbReference>
<keyword evidence="3" id="KW-0663">Pyridoxal phosphate</keyword>
<dbReference type="PANTHER" id="PTHR48097">
    <property type="entry name" value="L-THREONINE ALDOLASE-RELATED"/>
    <property type="match status" value="1"/>
</dbReference>
<keyword evidence="5" id="KW-0808">Transferase</keyword>
<dbReference type="InterPro" id="IPR001597">
    <property type="entry name" value="ArAA_b-elim_lyase/Thr_aldolase"/>
</dbReference>
<proteinExistence type="inferred from homology"/>
<keyword evidence="5" id="KW-0032">Aminotransferase</keyword>
<evidence type="ECO:0000259" key="4">
    <source>
        <dbReference type="Pfam" id="PF01212"/>
    </source>
</evidence>
<name>A0AAE3EAM1_9FIRM</name>